<feature type="transmembrane region" description="Helical" evidence="1">
    <location>
        <begin position="117"/>
        <end position="144"/>
    </location>
</feature>
<dbReference type="Proteomes" id="UP000249620">
    <property type="component" value="Unassembled WGS sequence"/>
</dbReference>
<keyword evidence="1" id="KW-0812">Transmembrane</keyword>
<proteinExistence type="predicted"/>
<feature type="transmembrane region" description="Helical" evidence="1">
    <location>
        <begin position="21"/>
        <end position="46"/>
    </location>
</feature>
<evidence type="ECO:0000313" key="3">
    <source>
        <dbReference type="Proteomes" id="UP000249620"/>
    </source>
</evidence>
<dbReference type="RefSeq" id="WP_111565518.1">
    <property type="nucleotide sequence ID" value="NZ_QLMI01000001.1"/>
</dbReference>
<organism evidence="2 3">
    <name type="scientific">Flavobacterium aquaticum</name>
    <dbReference type="NCBI Taxonomy" id="1236486"/>
    <lineage>
        <taxon>Bacteria</taxon>
        <taxon>Pseudomonadati</taxon>
        <taxon>Bacteroidota</taxon>
        <taxon>Flavobacteriia</taxon>
        <taxon>Flavobacteriales</taxon>
        <taxon>Flavobacteriaceae</taxon>
        <taxon>Flavobacterium</taxon>
    </lineage>
</organism>
<accession>A0A327YUN4</accession>
<keyword evidence="1" id="KW-1133">Transmembrane helix</keyword>
<name>A0A327YUN4_9FLAO</name>
<evidence type="ECO:0000256" key="1">
    <source>
        <dbReference type="SAM" id="Phobius"/>
    </source>
</evidence>
<dbReference type="EMBL" id="QLMI01000001">
    <property type="protein sequence ID" value="RAK24928.1"/>
    <property type="molecule type" value="Genomic_DNA"/>
</dbReference>
<protein>
    <submittedName>
        <fullName evidence="2">Uncharacterized protein</fullName>
    </submittedName>
</protein>
<dbReference type="AlphaFoldDB" id="A0A327YUN4"/>
<feature type="transmembrane region" description="Helical" evidence="1">
    <location>
        <begin position="66"/>
        <end position="86"/>
    </location>
</feature>
<dbReference type="OrthoDB" id="1121797at2"/>
<keyword evidence="1" id="KW-0472">Membrane</keyword>
<reference evidence="2 3" key="1">
    <citation type="submission" date="2018-06" db="EMBL/GenBank/DDBJ databases">
        <title>Genomic Encyclopedia of Type Strains, Phase III (KMG-III): the genomes of soil and plant-associated and newly described type strains.</title>
        <authorList>
            <person name="Whitman W."/>
        </authorList>
    </citation>
    <scope>NUCLEOTIDE SEQUENCE [LARGE SCALE GENOMIC DNA]</scope>
    <source>
        <strain evidence="2 3">CGMCC 1.12398</strain>
    </source>
</reference>
<sequence>MEQNLELNQLAKEALREGSKWTFFLSIVGFIGVGLMLLAAIFMTISLSDLPDEATGLGPLGFMKNFLSLLYFLMAGLYFIPIYYLYKYSTNMKTALQFNDQNLLTEAFLNLKSHHKFLGISVIVIISLYILILIGGVFAIAASIS</sequence>
<keyword evidence="3" id="KW-1185">Reference proteome</keyword>
<comment type="caution">
    <text evidence="2">The sequence shown here is derived from an EMBL/GenBank/DDBJ whole genome shotgun (WGS) entry which is preliminary data.</text>
</comment>
<evidence type="ECO:0000313" key="2">
    <source>
        <dbReference type="EMBL" id="RAK24928.1"/>
    </source>
</evidence>
<gene>
    <name evidence="2" type="ORF">B0I03_10184</name>
</gene>